<dbReference type="EMBL" id="GG698900">
    <property type="protein sequence ID" value="EEU44549.1"/>
    <property type="molecule type" value="Genomic_DNA"/>
</dbReference>
<dbReference type="InParanoid" id="C7YVA7"/>
<dbReference type="KEGG" id="nhe:NECHADRAFT_85208"/>
<accession>C7YVA7</accession>
<dbReference type="OrthoDB" id="1046782at2759"/>
<evidence type="ECO:0000313" key="3">
    <source>
        <dbReference type="Proteomes" id="UP000005206"/>
    </source>
</evidence>
<dbReference type="OMA" id="SHENFRY"/>
<feature type="compositionally biased region" description="Polar residues" evidence="1">
    <location>
        <begin position="453"/>
        <end position="465"/>
    </location>
</feature>
<name>C7YVA7_FUSV7</name>
<evidence type="ECO:0008006" key="4">
    <source>
        <dbReference type="Google" id="ProtNLM"/>
    </source>
</evidence>
<organism evidence="2 3">
    <name type="scientific">Fusarium vanettenii (strain ATCC MYA-4622 / CBS 123669 / FGSC 9596 / NRRL 45880 / 77-13-4)</name>
    <name type="common">Fusarium solani subsp. pisi</name>
    <dbReference type="NCBI Taxonomy" id="660122"/>
    <lineage>
        <taxon>Eukaryota</taxon>
        <taxon>Fungi</taxon>
        <taxon>Dikarya</taxon>
        <taxon>Ascomycota</taxon>
        <taxon>Pezizomycotina</taxon>
        <taxon>Sordariomycetes</taxon>
        <taxon>Hypocreomycetidae</taxon>
        <taxon>Hypocreales</taxon>
        <taxon>Nectriaceae</taxon>
        <taxon>Fusarium</taxon>
        <taxon>Fusarium solani species complex</taxon>
        <taxon>Fusarium vanettenii</taxon>
    </lineage>
</organism>
<feature type="region of interest" description="Disordered" evidence="1">
    <location>
        <begin position="607"/>
        <end position="658"/>
    </location>
</feature>
<sequence>MSGKGVLQGQTSPILDLEDLYETTVEELQHLLGDPDHHRWSLEDEIRIDDWLVQLCVWGSDLDVESGALQKLREKEAVIVRGDLDRIRSSIAVAKYLFFLEPRARSAENALDRLGLNIQNLCELSNSLQIAIDLGERKGPAFKVKEYMDLVSWKLAPPQPSDLKDVDQESSGTHTSLDTTMQDAETGFSADLLSVLHRCQRLSASGDPFWPDGLLKRIMTRERVLESLDSHAQESIDIIVLPEEVDPSLSGRGLIKIYALLILLGKSDQILVFIEEGLLDKDLPLRFDERSLFDSQQWGFAVPSLRLAPDGSPNHYDLDRRAIIPWAYDSTYPVLEIAGDNDGEVSEVHRITIDPDSQGLWEPLQEMGLDDTFFALKTLSMEHGDKDTFSMELDQLRTLNVTRYQHLVTLLASISYNGSFGRIDTQSDRLMIWKRCDGSYDNLRGLREPWAPSTRNEGTTGTSAPTDPLAKINLGDVSPRYWRLRHNSQGDTSSQTYDLWSLGYVFLEFVAWFLGGRELVHLLEIQWISQPPSGSVTPPNREAMECLEQLRLHQNRNSFTEETLSIIEKRMLSVVSTDADKTYCSNLQEDFRRLYLQCGGDLDAYPPPSGLVSSRREPPLASAESKTPNQAKINTPGQDDTGTLDVAIDTASGSHRNS</sequence>
<feature type="compositionally biased region" description="Polar residues" evidence="1">
    <location>
        <begin position="624"/>
        <end position="641"/>
    </location>
</feature>
<evidence type="ECO:0000313" key="2">
    <source>
        <dbReference type="EMBL" id="EEU44549.1"/>
    </source>
</evidence>
<feature type="region of interest" description="Disordered" evidence="1">
    <location>
        <begin position="448"/>
        <end position="469"/>
    </location>
</feature>
<dbReference type="RefSeq" id="XP_003050262.1">
    <property type="nucleotide sequence ID" value="XM_003050216.1"/>
</dbReference>
<dbReference type="AlphaFoldDB" id="C7YVA7"/>
<gene>
    <name evidence="2" type="ORF">NECHADRAFT_85208</name>
</gene>
<evidence type="ECO:0000256" key="1">
    <source>
        <dbReference type="SAM" id="MobiDB-lite"/>
    </source>
</evidence>
<dbReference type="GeneID" id="9674694"/>
<keyword evidence="3" id="KW-1185">Reference proteome</keyword>
<protein>
    <recommendedName>
        <fullName evidence="4">Protein kinase domain-containing protein</fullName>
    </recommendedName>
</protein>
<dbReference type="HOGENOM" id="CLU_416832_0_0_1"/>
<dbReference type="STRING" id="660122.C7YVA7"/>
<reference evidence="2 3" key="1">
    <citation type="journal article" date="2009" name="PLoS Genet.">
        <title>The genome of Nectria haematococca: contribution of supernumerary chromosomes to gene expansion.</title>
        <authorList>
            <person name="Coleman J.J."/>
            <person name="Rounsley S.D."/>
            <person name="Rodriguez-Carres M."/>
            <person name="Kuo A."/>
            <person name="Wasmann C.C."/>
            <person name="Grimwood J."/>
            <person name="Schmutz J."/>
            <person name="Taga M."/>
            <person name="White G.J."/>
            <person name="Zhou S."/>
            <person name="Schwartz D.C."/>
            <person name="Freitag M."/>
            <person name="Ma L.J."/>
            <person name="Danchin E.G."/>
            <person name="Henrissat B."/>
            <person name="Coutinho P.M."/>
            <person name="Nelson D.R."/>
            <person name="Straney D."/>
            <person name="Napoli C.A."/>
            <person name="Barker B.M."/>
            <person name="Gribskov M."/>
            <person name="Rep M."/>
            <person name="Kroken S."/>
            <person name="Molnar I."/>
            <person name="Rensing C."/>
            <person name="Kennell J.C."/>
            <person name="Zamora J."/>
            <person name="Farman M.L."/>
            <person name="Selker E.U."/>
            <person name="Salamov A."/>
            <person name="Shapiro H."/>
            <person name="Pangilinan J."/>
            <person name="Lindquist E."/>
            <person name="Lamers C."/>
            <person name="Grigoriev I.V."/>
            <person name="Geiser D.M."/>
            <person name="Covert S.F."/>
            <person name="Temporini E."/>
            <person name="Vanetten H.D."/>
        </authorList>
    </citation>
    <scope>NUCLEOTIDE SEQUENCE [LARGE SCALE GENOMIC DNA]</scope>
    <source>
        <strain evidence="3">ATCC MYA-4622 / CBS 123669 / FGSC 9596 / NRRL 45880 / 77-13-4</strain>
    </source>
</reference>
<dbReference type="VEuPathDB" id="FungiDB:NECHADRAFT_85208"/>
<feature type="compositionally biased region" description="Polar residues" evidence="1">
    <location>
        <begin position="169"/>
        <end position="180"/>
    </location>
</feature>
<proteinExistence type="predicted"/>
<feature type="region of interest" description="Disordered" evidence="1">
    <location>
        <begin position="161"/>
        <end position="180"/>
    </location>
</feature>
<dbReference type="Proteomes" id="UP000005206">
    <property type="component" value="Chromosome 9"/>
</dbReference>